<dbReference type="AlphaFoldDB" id="A0A5B7JYX6"/>
<comment type="caution">
    <text evidence="1">The sequence shown here is derived from an EMBL/GenBank/DDBJ whole genome shotgun (WGS) entry which is preliminary data.</text>
</comment>
<protein>
    <submittedName>
        <fullName evidence="1">Uncharacterized protein</fullName>
    </submittedName>
</protein>
<gene>
    <name evidence="1" type="ORF">E2C01_094945</name>
</gene>
<evidence type="ECO:0000313" key="1">
    <source>
        <dbReference type="EMBL" id="MPC99526.1"/>
    </source>
</evidence>
<dbReference type="Proteomes" id="UP000324222">
    <property type="component" value="Unassembled WGS sequence"/>
</dbReference>
<sequence length="128" mass="14597">MSLTRIPTHACRDEQGSRHAQNKIVIPFSNRCILSITDAWHLKQRPGEEVDWGGSEQEVGEEEGQITLKKGKSKLPNLSSLGMLRGSFTYCLIFFPQRQERGEYKSTWEQDLFSHLVDMRLTSAGDKT</sequence>
<dbReference type="EMBL" id="VSRR010118753">
    <property type="protein sequence ID" value="MPC99526.1"/>
    <property type="molecule type" value="Genomic_DNA"/>
</dbReference>
<keyword evidence="2" id="KW-1185">Reference proteome</keyword>
<organism evidence="1 2">
    <name type="scientific">Portunus trituberculatus</name>
    <name type="common">Swimming crab</name>
    <name type="synonym">Neptunus trituberculatus</name>
    <dbReference type="NCBI Taxonomy" id="210409"/>
    <lineage>
        <taxon>Eukaryota</taxon>
        <taxon>Metazoa</taxon>
        <taxon>Ecdysozoa</taxon>
        <taxon>Arthropoda</taxon>
        <taxon>Crustacea</taxon>
        <taxon>Multicrustacea</taxon>
        <taxon>Malacostraca</taxon>
        <taxon>Eumalacostraca</taxon>
        <taxon>Eucarida</taxon>
        <taxon>Decapoda</taxon>
        <taxon>Pleocyemata</taxon>
        <taxon>Brachyura</taxon>
        <taxon>Eubrachyura</taxon>
        <taxon>Portunoidea</taxon>
        <taxon>Portunidae</taxon>
        <taxon>Portuninae</taxon>
        <taxon>Portunus</taxon>
    </lineage>
</organism>
<reference evidence="1 2" key="1">
    <citation type="submission" date="2019-05" db="EMBL/GenBank/DDBJ databases">
        <title>Another draft genome of Portunus trituberculatus and its Hox gene families provides insights of decapod evolution.</title>
        <authorList>
            <person name="Jeong J.-H."/>
            <person name="Song I."/>
            <person name="Kim S."/>
            <person name="Choi T."/>
            <person name="Kim D."/>
            <person name="Ryu S."/>
            <person name="Kim W."/>
        </authorList>
    </citation>
    <scope>NUCLEOTIDE SEQUENCE [LARGE SCALE GENOMIC DNA]</scope>
    <source>
        <tissue evidence="1">Muscle</tissue>
    </source>
</reference>
<proteinExistence type="predicted"/>
<evidence type="ECO:0000313" key="2">
    <source>
        <dbReference type="Proteomes" id="UP000324222"/>
    </source>
</evidence>
<name>A0A5B7JYX6_PORTR</name>
<accession>A0A5B7JYX6</accession>